<feature type="region of interest" description="Disordered" evidence="1">
    <location>
        <begin position="123"/>
        <end position="159"/>
    </location>
</feature>
<accession>A0A0M9FTL6</accession>
<feature type="region of interest" description="Disordered" evidence="1">
    <location>
        <begin position="683"/>
        <end position="702"/>
    </location>
</feature>
<feature type="region of interest" description="Disordered" evidence="1">
    <location>
        <begin position="47"/>
        <end position="66"/>
    </location>
</feature>
<feature type="region of interest" description="Disordered" evidence="1">
    <location>
        <begin position="582"/>
        <end position="603"/>
    </location>
</feature>
<comment type="caution">
    <text evidence="2">The sequence shown here is derived from an EMBL/GenBank/DDBJ whole genome shotgun (WGS) entry which is preliminary data.</text>
</comment>
<evidence type="ECO:0000256" key="1">
    <source>
        <dbReference type="SAM" id="MobiDB-lite"/>
    </source>
</evidence>
<feature type="compositionally biased region" description="Polar residues" evidence="1">
    <location>
        <begin position="142"/>
        <end position="159"/>
    </location>
</feature>
<evidence type="ECO:0000313" key="2">
    <source>
        <dbReference type="EMBL" id="KPA75820.1"/>
    </source>
</evidence>
<dbReference type="VEuPathDB" id="TriTrypDB:LpyrH10_23_1210"/>
<dbReference type="AlphaFoldDB" id="A0A0M9FTL6"/>
<feature type="compositionally biased region" description="Low complexity" evidence="1">
    <location>
        <begin position="689"/>
        <end position="701"/>
    </location>
</feature>
<feature type="region of interest" description="Disordered" evidence="1">
    <location>
        <begin position="271"/>
        <end position="306"/>
    </location>
</feature>
<dbReference type="GeneID" id="26908621"/>
<dbReference type="Proteomes" id="UP000037923">
    <property type="component" value="Unassembled WGS sequence"/>
</dbReference>
<evidence type="ECO:0000313" key="3">
    <source>
        <dbReference type="Proteomes" id="UP000037923"/>
    </source>
</evidence>
<dbReference type="OMA" id="TFMPTEM"/>
<keyword evidence="3" id="KW-1185">Reference proteome</keyword>
<gene>
    <name evidence="2" type="ORF">ABB37_08336</name>
</gene>
<protein>
    <submittedName>
        <fullName evidence="2">Uncharacterized protein</fullName>
    </submittedName>
</protein>
<dbReference type="RefSeq" id="XP_015654259.1">
    <property type="nucleotide sequence ID" value="XM_015807310.1"/>
</dbReference>
<reference evidence="2 3" key="1">
    <citation type="submission" date="2015-07" db="EMBL/GenBank/DDBJ databases">
        <title>High-quality genome of monoxenous trypanosomatid Leptomonas pyrrhocoris.</title>
        <authorList>
            <person name="Flegontov P."/>
            <person name="Butenko A."/>
            <person name="Firsov S."/>
            <person name="Vlcek C."/>
            <person name="Logacheva M.D."/>
            <person name="Field M."/>
            <person name="Filatov D."/>
            <person name="Flegontova O."/>
            <person name="Gerasimov E."/>
            <person name="Jackson A.P."/>
            <person name="Kelly S."/>
            <person name="Opperdoes F."/>
            <person name="O'Reilly A."/>
            <person name="Votypka J."/>
            <person name="Yurchenko V."/>
            <person name="Lukes J."/>
        </authorList>
    </citation>
    <scope>NUCLEOTIDE SEQUENCE [LARGE SCALE GENOMIC DNA]</scope>
    <source>
        <strain evidence="2">H10</strain>
    </source>
</reference>
<dbReference type="OrthoDB" id="273398at2759"/>
<name>A0A0M9FTL6_LEPPY</name>
<feature type="region of interest" description="Disordered" evidence="1">
    <location>
        <begin position="376"/>
        <end position="399"/>
    </location>
</feature>
<sequence length="926" mass="99624">MSDVLGYLSEVTHRVSATFMPTEMEDVASFLRGDAWVLVSTHAAAADSGREPATTANPTDGNDAPPTLLRYPLGATRWGRCIPLGIAGTTLVSAVTSGSRAVLQNFFEGSGFAQVFTVHLVPTEQQQQQQRGGRGGGGSGNRTGVSTTAHVASSSPPSFQAGQGGCVGCTAASRKRRRLSTAAPPPAAHIVDVTLDGRYGSTAQAARHACMAVIRRWFEDLEDSLRPRDEEEEEAWKAPKELDERAAPQKAQLRRLLVLVHCCADNRAAVSTGAGRAPSSSYSSSTAVGGGAAPSPLSGSSGRRHRRGDDPLLSFLHDLAALATLYEARLSATACSVRPAVLLLPEDESYGGAMLKHRLKEEVGYRYWVQLFSPSDQHRHRQEQPPRQTNGGGSAGDASSLVRQRVNVGASWKASVVGGSAAHRNGLSQPQLHHRQGEAPLVRGCRLAAVWGVLDSSVLSAGADPADTDVKSLADPSLPVVKETAADRRTSSPLLFTHASASQLDEALRRHPACFFARPSNAPLCVFLMEALRRFPLLAPLAMLRHWQSTWTARHSLNDVLFVFHSTVCPFAMSAAHQDASTLRSSNNNGDGGGGSVLSTPSPSSLLRDATDLLDALLDASFTLAEDRDAVVPLSSNDFRIEQATWFMLMYEALTQQREARLRRIPGVVEVLLRLYGRHAGGPAVGAPTPSHLTTTTSTKSSTEDEAIRYAVRHLLPFAPLNVFYQAVQQCSAAPPPPPLLTRNSTAAKREVVAYPMSSLVLPLRRMSVALPLRTTTLLSLLPPDASLQELKGLAEQRWAAELPESWQKMVTQARGTQRRSLAALHASDSHDRHAGDSWMAASTQLSPANFFHPLVPHAVRVLYLLTAHTLHAPTEAAKQVPVVQLQVICQLTDEQLLLVLKELQTAGLVKINWHAQTARTLLDAT</sequence>
<feature type="compositionally biased region" description="Gly residues" evidence="1">
    <location>
        <begin position="132"/>
        <end position="141"/>
    </location>
</feature>
<dbReference type="EMBL" id="LGTL01000023">
    <property type="protein sequence ID" value="KPA75820.1"/>
    <property type="molecule type" value="Genomic_DNA"/>
</dbReference>
<organism evidence="2 3">
    <name type="scientific">Leptomonas pyrrhocoris</name>
    <name type="common">Firebug parasite</name>
    <dbReference type="NCBI Taxonomy" id="157538"/>
    <lineage>
        <taxon>Eukaryota</taxon>
        <taxon>Discoba</taxon>
        <taxon>Euglenozoa</taxon>
        <taxon>Kinetoplastea</taxon>
        <taxon>Metakinetoplastina</taxon>
        <taxon>Trypanosomatida</taxon>
        <taxon>Trypanosomatidae</taxon>
        <taxon>Leishmaniinae</taxon>
        <taxon>Leptomonas</taxon>
    </lineage>
</organism>
<proteinExistence type="predicted"/>
<feature type="compositionally biased region" description="Low complexity" evidence="1">
    <location>
        <begin position="273"/>
        <end position="301"/>
    </location>
</feature>